<proteinExistence type="predicted"/>
<protein>
    <submittedName>
        <fullName evidence="1">Capsid protein</fullName>
    </submittedName>
</protein>
<dbReference type="EMBL" id="BK032496">
    <property type="protein sequence ID" value="DAF42520.1"/>
    <property type="molecule type" value="Genomic_DNA"/>
</dbReference>
<name>A0A8S5RV69_9VIRU</name>
<evidence type="ECO:0000313" key="1">
    <source>
        <dbReference type="EMBL" id="DAF42520.1"/>
    </source>
</evidence>
<accession>A0A8S5RV69</accession>
<organism evidence="1">
    <name type="scientific">Genomoviridae sp. ctpO12</name>
    <dbReference type="NCBI Taxonomy" id="2828013"/>
    <lineage>
        <taxon>Viruses</taxon>
        <taxon>Monodnaviria</taxon>
        <taxon>Shotokuvirae</taxon>
        <taxon>Cressdnaviricota</taxon>
        <taxon>Repensiviricetes</taxon>
        <taxon>Geplafuvirales</taxon>
        <taxon>Genomoviridae</taxon>
    </lineage>
</organism>
<sequence>MLSWSNTSSTGASQTIGINTAYINGSQSGAQHFLFTPTAMNMLDSTGNIDNPTNAAERSSTTCFMRGFSEHLRIQTSSSIPWFHRRICFCTRGLSPFNTPNPKDSLLQQFGSSADTTNGMERAWYNSSINTMDNTIADRYGVLFKGQAGKDWNDVILATVDNARVDLKFDKTWTIKTGNQQGALIERKLWHPMNKNLVYDDDESGEVQSSSYFSVDSKQGMGDYYILDLFQPGLGAGANDILNVFSNSTLYWHEK</sequence>
<reference evidence="1" key="1">
    <citation type="journal article" date="2021" name="Proc. Natl. Acad. Sci. U.S.A.">
        <title>A Catalog of Tens of Thousands of Viruses from Human Metagenomes Reveals Hidden Associations with Chronic Diseases.</title>
        <authorList>
            <person name="Tisza M.J."/>
            <person name="Buck C.B."/>
        </authorList>
    </citation>
    <scope>NUCLEOTIDE SEQUENCE</scope>
    <source>
        <strain evidence="1">CtpO12</strain>
    </source>
</reference>